<dbReference type="EMBL" id="KQ485646">
    <property type="protein sequence ID" value="KYP31814.1"/>
    <property type="molecule type" value="Genomic_DNA"/>
</dbReference>
<dbReference type="PANTHER" id="PTHR35046">
    <property type="entry name" value="ZINC KNUCKLE (CCHC-TYPE) FAMILY PROTEIN"/>
    <property type="match status" value="1"/>
</dbReference>
<keyword evidence="3" id="KW-1185">Reference proteome</keyword>
<protein>
    <submittedName>
        <fullName evidence="2">Uncharacterized protein</fullName>
    </submittedName>
</protein>
<dbReference type="PANTHER" id="PTHR35046:SF9">
    <property type="entry name" value="RNA-DIRECTED DNA POLYMERASE"/>
    <property type="match status" value="1"/>
</dbReference>
<sequence length="113" mass="12952">MIMKDDGEIISESSASEEEEKEEIEEEPLQGDILMVRRLLGSQMEPLEQNQRENIFHTKCSINGKLCSLIVDDGSCTNVSNSRLVSKLNLKTNPHPRPYKLQWLGEYREIMVS</sequence>
<evidence type="ECO:0000256" key="1">
    <source>
        <dbReference type="SAM" id="MobiDB-lite"/>
    </source>
</evidence>
<dbReference type="AlphaFoldDB" id="A0A151QNH4"/>
<evidence type="ECO:0000313" key="2">
    <source>
        <dbReference type="EMBL" id="KYP31814.1"/>
    </source>
</evidence>
<organism evidence="2 3">
    <name type="scientific">Cajanus cajan</name>
    <name type="common">Pigeon pea</name>
    <name type="synonym">Cajanus indicus</name>
    <dbReference type="NCBI Taxonomy" id="3821"/>
    <lineage>
        <taxon>Eukaryota</taxon>
        <taxon>Viridiplantae</taxon>
        <taxon>Streptophyta</taxon>
        <taxon>Embryophyta</taxon>
        <taxon>Tracheophyta</taxon>
        <taxon>Spermatophyta</taxon>
        <taxon>Magnoliopsida</taxon>
        <taxon>eudicotyledons</taxon>
        <taxon>Gunneridae</taxon>
        <taxon>Pentapetalae</taxon>
        <taxon>rosids</taxon>
        <taxon>fabids</taxon>
        <taxon>Fabales</taxon>
        <taxon>Fabaceae</taxon>
        <taxon>Papilionoideae</taxon>
        <taxon>50 kb inversion clade</taxon>
        <taxon>NPAAA clade</taxon>
        <taxon>indigoferoid/millettioid clade</taxon>
        <taxon>Phaseoleae</taxon>
        <taxon>Cajanus</taxon>
    </lineage>
</organism>
<feature type="region of interest" description="Disordered" evidence="1">
    <location>
        <begin position="1"/>
        <end position="28"/>
    </location>
</feature>
<dbReference type="OMA" id="CCNVISE"/>
<dbReference type="CDD" id="cd00303">
    <property type="entry name" value="retropepsin_like"/>
    <property type="match status" value="1"/>
</dbReference>
<dbReference type="Gene3D" id="2.40.70.10">
    <property type="entry name" value="Acid Proteases"/>
    <property type="match status" value="1"/>
</dbReference>
<evidence type="ECO:0000313" key="3">
    <source>
        <dbReference type="Proteomes" id="UP000075243"/>
    </source>
</evidence>
<name>A0A151QNH4_CAJCA</name>
<gene>
    <name evidence="2" type="ORF">KK1_047680</name>
</gene>
<accession>A0A151QNH4</accession>
<proteinExistence type="predicted"/>
<feature type="compositionally biased region" description="Acidic residues" evidence="1">
    <location>
        <begin position="15"/>
        <end position="28"/>
    </location>
</feature>
<dbReference type="InterPro" id="IPR021109">
    <property type="entry name" value="Peptidase_aspartic_dom_sf"/>
</dbReference>
<dbReference type="Gramene" id="C.cajan_46677.t">
    <property type="protein sequence ID" value="C.cajan_46677.t.cds1"/>
    <property type="gene ID" value="C.cajan_46677"/>
</dbReference>
<dbReference type="Proteomes" id="UP000075243">
    <property type="component" value="Unassembled WGS sequence"/>
</dbReference>
<reference evidence="2" key="1">
    <citation type="journal article" date="2012" name="Nat. Biotechnol.">
        <title>Draft genome sequence of pigeonpea (Cajanus cajan), an orphan legume crop of resource-poor farmers.</title>
        <authorList>
            <person name="Varshney R.K."/>
            <person name="Chen W."/>
            <person name="Li Y."/>
            <person name="Bharti A.K."/>
            <person name="Saxena R.K."/>
            <person name="Schlueter J.A."/>
            <person name="Donoghue M.T."/>
            <person name="Azam S."/>
            <person name="Fan G."/>
            <person name="Whaley A.M."/>
            <person name="Farmer A.D."/>
            <person name="Sheridan J."/>
            <person name="Iwata A."/>
            <person name="Tuteja R."/>
            <person name="Penmetsa R.V."/>
            <person name="Wu W."/>
            <person name="Upadhyaya H.D."/>
            <person name="Yang S.P."/>
            <person name="Shah T."/>
            <person name="Saxena K.B."/>
            <person name="Michael T."/>
            <person name="McCombie W.R."/>
            <person name="Yang B."/>
            <person name="Zhang G."/>
            <person name="Yang H."/>
            <person name="Wang J."/>
            <person name="Spillane C."/>
            <person name="Cook D.R."/>
            <person name="May G.D."/>
            <person name="Xu X."/>
            <person name="Jackson S.A."/>
        </authorList>
    </citation>
    <scope>NUCLEOTIDE SEQUENCE [LARGE SCALE GENOMIC DNA]</scope>
</reference>